<dbReference type="AlphaFoldDB" id="A0AAU7ZHQ7"/>
<dbReference type="PROSITE" id="PS51318">
    <property type="entry name" value="TAT"/>
    <property type="match status" value="1"/>
</dbReference>
<accession>A0AAU7ZHQ7</accession>
<gene>
    <name evidence="2" type="ORF">RBB75_08450</name>
</gene>
<dbReference type="KEGG" id="temp:RBB75_08450"/>
<reference evidence="2" key="1">
    <citation type="submission" date="2023-08" db="EMBL/GenBank/DDBJ databases">
        <authorList>
            <person name="Messyasz A."/>
            <person name="Mannisto M.K."/>
            <person name="Kerkhof L.J."/>
            <person name="Haggblom M."/>
        </authorList>
    </citation>
    <scope>NUCLEOTIDE SEQUENCE</scope>
    <source>
        <strain evidence="2">M8UP23</strain>
    </source>
</reference>
<dbReference type="InterPro" id="IPR006311">
    <property type="entry name" value="TAT_signal"/>
</dbReference>
<evidence type="ECO:0000259" key="1">
    <source>
        <dbReference type="Pfam" id="PF13628"/>
    </source>
</evidence>
<organism evidence="2">
    <name type="scientific">Tunturiibacter empetritectus</name>
    <dbReference type="NCBI Taxonomy" id="3069691"/>
    <lineage>
        <taxon>Bacteria</taxon>
        <taxon>Pseudomonadati</taxon>
        <taxon>Acidobacteriota</taxon>
        <taxon>Terriglobia</taxon>
        <taxon>Terriglobales</taxon>
        <taxon>Acidobacteriaceae</taxon>
        <taxon>Tunturiibacter</taxon>
    </lineage>
</organism>
<dbReference type="RefSeq" id="WP_353070175.1">
    <property type="nucleotide sequence ID" value="NZ_CP132932.1"/>
</dbReference>
<dbReference type="EMBL" id="CP132932">
    <property type="protein sequence ID" value="XCB28337.1"/>
    <property type="molecule type" value="Genomic_DNA"/>
</dbReference>
<dbReference type="InterPro" id="IPR019546">
    <property type="entry name" value="TAT_signal_bac_arc"/>
</dbReference>
<dbReference type="InterPro" id="IPR025419">
    <property type="entry name" value="DUF4142"/>
</dbReference>
<evidence type="ECO:0000313" key="2">
    <source>
        <dbReference type="EMBL" id="XCB28337.1"/>
    </source>
</evidence>
<dbReference type="NCBIfam" id="TIGR01409">
    <property type="entry name" value="TAT_signal_seq"/>
    <property type="match status" value="1"/>
</dbReference>
<reference evidence="2" key="2">
    <citation type="journal article" date="2024" name="Environ. Microbiol.">
        <title>Genome analysis and description of Tunturibacter gen. nov. expands the diversity of Terriglobia in tundra soils.</title>
        <authorList>
            <person name="Messyasz A."/>
            <person name="Mannisto M.K."/>
            <person name="Kerkhof L.J."/>
            <person name="Haggblom M.M."/>
        </authorList>
    </citation>
    <scope>NUCLEOTIDE SEQUENCE</scope>
    <source>
        <strain evidence="2">M8UP23</strain>
    </source>
</reference>
<name>A0AAU7ZHQ7_9BACT</name>
<sequence>MKKNVTAVQNQPNHMSANRRSFLKGATAAGLGLAGLTLSSAPNSLAQDNPTIGTDPGAHMMNPSNVKEFGMAVIGRAELSLVTSKIAVERASRADAKEFAGFELTEAIAVTTVLKELDTPVPTMTTKAKATLEKIKNAPTGPEFDKAYIAAQLENHIELRDLTQAYLGHPAPPKSDMAEGQGRHLGTLSLAVFKEHVKITQRISEELQAGA</sequence>
<dbReference type="Pfam" id="PF13628">
    <property type="entry name" value="DUF4142"/>
    <property type="match status" value="1"/>
</dbReference>
<feature type="domain" description="DUF4142" evidence="1">
    <location>
        <begin position="82"/>
        <end position="166"/>
    </location>
</feature>
<proteinExistence type="predicted"/>
<protein>
    <submittedName>
        <fullName evidence="2">DUF4142 domain-containing protein</fullName>
    </submittedName>
</protein>